<feature type="compositionally biased region" description="Polar residues" evidence="6">
    <location>
        <begin position="95"/>
        <end position="108"/>
    </location>
</feature>
<dbReference type="OrthoDB" id="6327582at2759"/>
<dbReference type="GO" id="GO:0008270">
    <property type="term" value="F:zinc ion binding"/>
    <property type="evidence" value="ECO:0007669"/>
    <property type="project" value="UniProtKB-KW"/>
</dbReference>
<evidence type="ECO:0000313" key="9">
    <source>
        <dbReference type="EnsemblMetazoa" id="CapteP209213"/>
    </source>
</evidence>
<keyword evidence="2" id="KW-0677">Repeat</keyword>
<dbReference type="EMBL" id="KB291800">
    <property type="protein sequence ID" value="ELU18657.1"/>
    <property type="molecule type" value="Genomic_DNA"/>
</dbReference>
<dbReference type="GO" id="GO:0045944">
    <property type="term" value="P:positive regulation of transcription by RNA polymerase II"/>
    <property type="evidence" value="ECO:0007669"/>
    <property type="project" value="TreeGrafter"/>
</dbReference>
<reference evidence="8 10" key="2">
    <citation type="journal article" date="2013" name="Nature">
        <title>Insights into bilaterian evolution from three spiralian genomes.</title>
        <authorList>
            <person name="Simakov O."/>
            <person name="Marletaz F."/>
            <person name="Cho S.J."/>
            <person name="Edsinger-Gonzales E."/>
            <person name="Havlak P."/>
            <person name="Hellsten U."/>
            <person name="Kuo D.H."/>
            <person name="Larsson T."/>
            <person name="Lv J."/>
            <person name="Arendt D."/>
            <person name="Savage R."/>
            <person name="Osoegawa K."/>
            <person name="de Jong P."/>
            <person name="Grimwood J."/>
            <person name="Chapman J.A."/>
            <person name="Shapiro H."/>
            <person name="Aerts A."/>
            <person name="Otillar R.P."/>
            <person name="Terry A.Y."/>
            <person name="Boore J.L."/>
            <person name="Grigoriev I.V."/>
            <person name="Lindberg D.R."/>
            <person name="Seaver E.C."/>
            <person name="Weisblat D.A."/>
            <person name="Putnam N.H."/>
            <person name="Rokhsar D.S."/>
        </authorList>
    </citation>
    <scope>NUCLEOTIDE SEQUENCE</scope>
    <source>
        <strain evidence="8 10">I ESC-2004</strain>
    </source>
</reference>
<dbReference type="GO" id="GO:0005634">
    <property type="term" value="C:nucleus"/>
    <property type="evidence" value="ECO:0007669"/>
    <property type="project" value="TreeGrafter"/>
</dbReference>
<feature type="compositionally biased region" description="Basic residues" evidence="6">
    <location>
        <begin position="116"/>
        <end position="125"/>
    </location>
</feature>
<reference evidence="10" key="1">
    <citation type="submission" date="2012-12" db="EMBL/GenBank/DDBJ databases">
        <authorList>
            <person name="Hellsten U."/>
            <person name="Grimwood J."/>
            <person name="Chapman J.A."/>
            <person name="Shapiro H."/>
            <person name="Aerts A."/>
            <person name="Otillar R.P."/>
            <person name="Terry A.Y."/>
            <person name="Boore J.L."/>
            <person name="Simakov O."/>
            <person name="Marletaz F."/>
            <person name="Cho S.-J."/>
            <person name="Edsinger-Gonzales E."/>
            <person name="Havlak P."/>
            <person name="Kuo D.-H."/>
            <person name="Larsson T."/>
            <person name="Lv J."/>
            <person name="Arendt D."/>
            <person name="Savage R."/>
            <person name="Osoegawa K."/>
            <person name="de Jong P."/>
            <person name="Lindberg D.R."/>
            <person name="Seaver E.C."/>
            <person name="Weisblat D.A."/>
            <person name="Putnam N.H."/>
            <person name="Grigoriev I.V."/>
            <person name="Rokhsar D.S."/>
        </authorList>
    </citation>
    <scope>NUCLEOTIDE SEQUENCE</scope>
    <source>
        <strain evidence="10">I ESC-2004</strain>
    </source>
</reference>
<feature type="compositionally biased region" description="Basic and acidic residues" evidence="6">
    <location>
        <begin position="180"/>
        <end position="193"/>
    </location>
</feature>
<dbReference type="InterPro" id="IPR013087">
    <property type="entry name" value="Znf_C2H2_type"/>
</dbReference>
<gene>
    <name evidence="8" type="ORF">CAPTEDRAFT_209213</name>
</gene>
<keyword evidence="1" id="KW-0479">Metal-binding</keyword>
<feature type="region of interest" description="Disordered" evidence="6">
    <location>
        <begin position="352"/>
        <end position="374"/>
    </location>
</feature>
<dbReference type="STRING" id="283909.R7VJB7"/>
<protein>
    <recommendedName>
        <fullName evidence="7">C2H2-type domain-containing protein</fullName>
    </recommendedName>
</protein>
<evidence type="ECO:0000259" key="7">
    <source>
        <dbReference type="PROSITE" id="PS50157"/>
    </source>
</evidence>
<feature type="region of interest" description="Disordered" evidence="6">
    <location>
        <begin position="86"/>
        <end position="160"/>
    </location>
</feature>
<dbReference type="PANTHER" id="PTHR24403">
    <property type="entry name" value="ZINC FINGER PROTEIN"/>
    <property type="match status" value="1"/>
</dbReference>
<feature type="compositionally biased region" description="Low complexity" evidence="6">
    <location>
        <begin position="196"/>
        <end position="207"/>
    </location>
</feature>
<dbReference type="Gene3D" id="3.30.160.60">
    <property type="entry name" value="Classic Zinc Finger"/>
    <property type="match status" value="1"/>
</dbReference>
<reference evidence="9" key="3">
    <citation type="submission" date="2015-06" db="UniProtKB">
        <authorList>
            <consortium name="EnsemblMetazoa"/>
        </authorList>
    </citation>
    <scope>IDENTIFICATION</scope>
</reference>
<dbReference type="Proteomes" id="UP000014760">
    <property type="component" value="Unassembled WGS sequence"/>
</dbReference>
<keyword evidence="10" id="KW-1185">Reference proteome</keyword>
<dbReference type="PANTHER" id="PTHR24403:SF67">
    <property type="entry name" value="FI01116P-RELATED"/>
    <property type="match status" value="1"/>
</dbReference>
<feature type="domain" description="C2H2-type" evidence="7">
    <location>
        <begin position="288"/>
        <end position="312"/>
    </location>
</feature>
<keyword evidence="3 5" id="KW-0863">Zinc-finger</keyword>
<evidence type="ECO:0000313" key="10">
    <source>
        <dbReference type="Proteomes" id="UP000014760"/>
    </source>
</evidence>
<dbReference type="Pfam" id="PF00096">
    <property type="entry name" value="zf-C2H2"/>
    <property type="match status" value="1"/>
</dbReference>
<sequence length="374" mass="41619">MMRTTSAAAAPLSMKQKKGRVKQLLTEAISLLCRNSFSFSDELTVEGLIGITVDQEHVLVISMNETLHGKQVLSSSPESFEKLCSLREQAPESCEPSSPVNSKTSSPDKNSESRQAARRKQRKPMQIKEEAVEGIPDGEEEEEEEEEEPGEWNSFQKFPPPPLLSSVPLIPSPFLSSPLDKQDPFRIDGRLPKADPSPGSSVDSLSSTEHPHPHDAPILSVPSPQNFYKSKPDESALLYSDEDRLWVGQVLPGGSLNAAPLDLTTKEEALNCRKRCRTKDLGLPHAGVRCPVCMKSFDSRIKYNRHKRSHRGIFTCKVCGRSYNRKDNMQRHYKLYHAAFLEAQGMPLDDGFTVSQQSPLMPETPEDEPLVASP</sequence>
<evidence type="ECO:0000256" key="1">
    <source>
        <dbReference type="ARBA" id="ARBA00022723"/>
    </source>
</evidence>
<dbReference type="PROSITE" id="PS00028">
    <property type="entry name" value="ZINC_FINGER_C2H2_1"/>
    <property type="match status" value="2"/>
</dbReference>
<evidence type="ECO:0000256" key="5">
    <source>
        <dbReference type="PROSITE-ProRule" id="PRU00042"/>
    </source>
</evidence>
<evidence type="ECO:0000256" key="3">
    <source>
        <dbReference type="ARBA" id="ARBA00022771"/>
    </source>
</evidence>
<organism evidence="8">
    <name type="scientific">Capitella teleta</name>
    <name type="common">Polychaete worm</name>
    <dbReference type="NCBI Taxonomy" id="283909"/>
    <lineage>
        <taxon>Eukaryota</taxon>
        <taxon>Metazoa</taxon>
        <taxon>Spiralia</taxon>
        <taxon>Lophotrochozoa</taxon>
        <taxon>Annelida</taxon>
        <taxon>Polychaeta</taxon>
        <taxon>Sedentaria</taxon>
        <taxon>Scolecida</taxon>
        <taxon>Capitellidae</taxon>
        <taxon>Capitella</taxon>
    </lineage>
</organism>
<evidence type="ECO:0000256" key="4">
    <source>
        <dbReference type="ARBA" id="ARBA00022833"/>
    </source>
</evidence>
<evidence type="ECO:0000313" key="8">
    <source>
        <dbReference type="EMBL" id="ELU18657.1"/>
    </source>
</evidence>
<dbReference type="InterPro" id="IPR050688">
    <property type="entry name" value="Zinc_finger/UBP_domain"/>
</dbReference>
<feature type="domain" description="C2H2-type" evidence="7">
    <location>
        <begin position="314"/>
        <end position="338"/>
    </location>
</feature>
<feature type="compositionally biased region" description="Acidic residues" evidence="6">
    <location>
        <begin position="136"/>
        <end position="150"/>
    </location>
</feature>
<name>R7VJB7_CAPTE</name>
<feature type="region of interest" description="Disordered" evidence="6">
    <location>
        <begin position="174"/>
        <end position="226"/>
    </location>
</feature>
<dbReference type="EnsemblMetazoa" id="CapteT209213">
    <property type="protein sequence ID" value="CapteP209213"/>
    <property type="gene ID" value="CapteG209213"/>
</dbReference>
<feature type="compositionally biased region" description="Acidic residues" evidence="6">
    <location>
        <begin position="364"/>
        <end position="374"/>
    </location>
</feature>
<dbReference type="SUPFAM" id="SSF57667">
    <property type="entry name" value="beta-beta-alpha zinc fingers"/>
    <property type="match status" value="1"/>
</dbReference>
<dbReference type="InterPro" id="IPR036236">
    <property type="entry name" value="Znf_C2H2_sf"/>
</dbReference>
<evidence type="ECO:0000256" key="6">
    <source>
        <dbReference type="SAM" id="MobiDB-lite"/>
    </source>
</evidence>
<dbReference type="SMART" id="SM00355">
    <property type="entry name" value="ZnF_C2H2"/>
    <property type="match status" value="2"/>
</dbReference>
<dbReference type="HOGENOM" id="CLU_883506_0_0_1"/>
<dbReference type="AlphaFoldDB" id="R7VJB7"/>
<dbReference type="EMBL" id="AMQN01003737">
    <property type="status" value="NOT_ANNOTATED_CDS"/>
    <property type="molecule type" value="Genomic_DNA"/>
</dbReference>
<proteinExistence type="predicted"/>
<keyword evidence="4" id="KW-0862">Zinc</keyword>
<accession>R7VJB7</accession>
<dbReference type="PROSITE" id="PS50157">
    <property type="entry name" value="ZINC_FINGER_C2H2_2"/>
    <property type="match status" value="2"/>
</dbReference>
<evidence type="ECO:0000256" key="2">
    <source>
        <dbReference type="ARBA" id="ARBA00022737"/>
    </source>
</evidence>